<evidence type="ECO:0000313" key="2">
    <source>
        <dbReference type="Proteomes" id="UP000057820"/>
    </source>
</evidence>
<gene>
    <name evidence="1" type="ORF">ERS450000_03567</name>
</gene>
<dbReference type="AlphaFoldDB" id="A0A0H5NWR0"/>
<dbReference type="InterPro" id="IPR024495">
    <property type="entry name" value="DUF2771"/>
</dbReference>
<geneLocation type="plasmid" evidence="1">
    <name>2</name>
</geneLocation>
<protein>
    <submittedName>
        <fullName evidence="1">Protein of uncharacterized function (DUF2771)</fullName>
    </submittedName>
</protein>
<reference evidence="2" key="1">
    <citation type="submission" date="2015-03" db="EMBL/GenBank/DDBJ databases">
        <authorList>
            <consortium name="Pathogen Informatics"/>
        </authorList>
    </citation>
    <scope>NUCLEOTIDE SEQUENCE [LARGE SCALE GENOMIC DNA]</scope>
    <source>
        <strain evidence="2">NCTC11134</strain>
        <plasmid evidence="2">2</plasmid>
    </source>
</reference>
<dbReference type="Pfam" id="PF10969">
    <property type="entry name" value="DUF2771"/>
    <property type="match status" value="1"/>
</dbReference>
<accession>A0A0H5NWR0</accession>
<evidence type="ECO:0000313" key="1">
    <source>
        <dbReference type="EMBL" id="CRY79907.1"/>
    </source>
</evidence>
<dbReference type="EMBL" id="LN868939">
    <property type="protein sequence ID" value="CRY79907.1"/>
    <property type="molecule type" value="Genomic_DNA"/>
</dbReference>
<organism evidence="1 2">
    <name type="scientific">Nocardia farcinica</name>
    <dbReference type="NCBI Taxonomy" id="37329"/>
    <lineage>
        <taxon>Bacteria</taxon>
        <taxon>Bacillati</taxon>
        <taxon>Actinomycetota</taxon>
        <taxon>Actinomycetes</taxon>
        <taxon>Mycobacteriales</taxon>
        <taxon>Nocardiaceae</taxon>
        <taxon>Nocardia</taxon>
    </lineage>
</organism>
<dbReference type="KEGG" id="nfr:ERS450000_03567"/>
<dbReference type="Proteomes" id="UP000057820">
    <property type="component" value="Plasmid 2"/>
</dbReference>
<keyword evidence="1" id="KW-0614">Plasmid</keyword>
<dbReference type="GeneID" id="61131477"/>
<sequence length="185" mass="19940">MSRGRGRLIAALVGAGLLLLVAVVAGTVALAVRDAPDHDPEITAYAHGRAVTVPPYQFCDLRLLDEERLEMSNCRQGEPVELEVPPGYPLQLSLPRDIADAPWLAYLVYALPDDTTVTEVISHKDHPKGTPALTIDSQPAPELRLVGVEIQLPVPAIDEFGRETTVPHASWSISTQPRAGEAGDQ</sequence>
<proteinExistence type="predicted"/>
<dbReference type="OMA" id="EFPVPHA"/>
<name>A0A0H5NWR0_NOCFR</name>
<dbReference type="RefSeq" id="WP_011207172.1">
    <property type="nucleotide sequence ID" value="NZ_CAACYE020000001.1"/>
</dbReference>